<keyword evidence="2 5" id="KW-0690">Ribosome biogenesis</keyword>
<name>A0A2X4WR57_9NOCA</name>
<dbReference type="InterPro" id="IPR011961">
    <property type="entry name" value="RimM"/>
</dbReference>
<feature type="domain" description="RimM N-terminal" evidence="7">
    <location>
        <begin position="1"/>
        <end position="84"/>
    </location>
</feature>
<comment type="function">
    <text evidence="5">An accessory protein needed during the final step in the assembly of 30S ribosomal subunit, possibly for assembly of the head region. Essential for efficient processing of 16S rRNA. May be needed both before and after RbfA during the maturation of 16S rRNA. It has affinity for free ribosomal 30S subunits but not for 70S ribosomes.</text>
</comment>
<evidence type="ECO:0000256" key="2">
    <source>
        <dbReference type="ARBA" id="ARBA00022517"/>
    </source>
</evidence>
<evidence type="ECO:0000256" key="5">
    <source>
        <dbReference type="HAMAP-Rule" id="MF_00014"/>
    </source>
</evidence>
<dbReference type="InterPro" id="IPR036976">
    <property type="entry name" value="RimM_N_sf"/>
</dbReference>
<dbReference type="Pfam" id="PF01782">
    <property type="entry name" value="RimM"/>
    <property type="match status" value="1"/>
</dbReference>
<dbReference type="STRING" id="1219011.GCA_001895045_00716"/>
<dbReference type="SUPFAM" id="SSF50447">
    <property type="entry name" value="Translation proteins"/>
    <property type="match status" value="1"/>
</dbReference>
<dbReference type="GO" id="GO:0005737">
    <property type="term" value="C:cytoplasm"/>
    <property type="evidence" value="ECO:0007669"/>
    <property type="project" value="UniProtKB-SubCell"/>
</dbReference>
<dbReference type="GO" id="GO:0005840">
    <property type="term" value="C:ribosome"/>
    <property type="evidence" value="ECO:0007669"/>
    <property type="project" value="InterPro"/>
</dbReference>
<dbReference type="InterPro" id="IPR011033">
    <property type="entry name" value="PRC_barrel-like_sf"/>
</dbReference>
<protein>
    <recommendedName>
        <fullName evidence="5">Ribosome maturation factor RimM</fullName>
    </recommendedName>
</protein>
<feature type="domain" description="Ribosome maturation factor RimM PRC barrel" evidence="8">
    <location>
        <begin position="98"/>
        <end position="172"/>
    </location>
</feature>
<evidence type="ECO:0000259" key="8">
    <source>
        <dbReference type="Pfam" id="PF24986"/>
    </source>
</evidence>
<proteinExistence type="inferred from homology"/>
<dbReference type="Proteomes" id="UP000249091">
    <property type="component" value="Chromosome 1"/>
</dbReference>
<dbReference type="GO" id="GO:0042274">
    <property type="term" value="P:ribosomal small subunit biogenesis"/>
    <property type="evidence" value="ECO:0007669"/>
    <property type="project" value="UniProtKB-UniRule"/>
</dbReference>
<dbReference type="Pfam" id="PF24986">
    <property type="entry name" value="PRC_RimM"/>
    <property type="match status" value="1"/>
</dbReference>
<evidence type="ECO:0000256" key="4">
    <source>
        <dbReference type="ARBA" id="ARBA00023186"/>
    </source>
</evidence>
<dbReference type="GO" id="GO:0043022">
    <property type="term" value="F:ribosome binding"/>
    <property type="evidence" value="ECO:0007669"/>
    <property type="project" value="InterPro"/>
</dbReference>
<dbReference type="Gene3D" id="2.40.30.60">
    <property type="entry name" value="RimM"/>
    <property type="match status" value="1"/>
</dbReference>
<comment type="domain">
    <text evidence="5">The PRC barrel domain binds ribosomal protein uS19.</text>
</comment>
<dbReference type="KEGG" id="rcr:NCTC10994_00998"/>
<keyword evidence="10" id="KW-1185">Reference proteome</keyword>
<accession>A0A2X4WR57</accession>
<dbReference type="EMBL" id="LS483468">
    <property type="protein sequence ID" value="SQI29435.1"/>
    <property type="molecule type" value="Genomic_DNA"/>
</dbReference>
<dbReference type="GO" id="GO:0006364">
    <property type="term" value="P:rRNA processing"/>
    <property type="evidence" value="ECO:0007669"/>
    <property type="project" value="UniProtKB-UniRule"/>
</dbReference>
<comment type="subcellular location">
    <subcellularLocation>
        <location evidence="5">Cytoplasm</location>
    </subcellularLocation>
</comment>
<evidence type="ECO:0000256" key="3">
    <source>
        <dbReference type="ARBA" id="ARBA00022552"/>
    </source>
</evidence>
<dbReference type="Gene3D" id="2.30.30.240">
    <property type="entry name" value="PRC-barrel domain"/>
    <property type="match status" value="1"/>
</dbReference>
<dbReference type="InterPro" id="IPR056792">
    <property type="entry name" value="PRC_RimM"/>
</dbReference>
<dbReference type="PANTHER" id="PTHR33692">
    <property type="entry name" value="RIBOSOME MATURATION FACTOR RIMM"/>
    <property type="match status" value="1"/>
</dbReference>
<dbReference type="NCBIfam" id="TIGR02273">
    <property type="entry name" value="16S_RimM"/>
    <property type="match status" value="1"/>
</dbReference>
<keyword evidence="1 5" id="KW-0963">Cytoplasm</keyword>
<keyword evidence="3 5" id="KW-0698">rRNA processing</keyword>
<evidence type="ECO:0000313" key="9">
    <source>
        <dbReference type="EMBL" id="SQI29435.1"/>
    </source>
</evidence>
<reference evidence="9 10" key="1">
    <citation type="submission" date="2018-06" db="EMBL/GenBank/DDBJ databases">
        <authorList>
            <consortium name="Pathogen Informatics"/>
            <person name="Doyle S."/>
        </authorList>
    </citation>
    <scope>NUCLEOTIDE SEQUENCE [LARGE SCALE GENOMIC DNA]</scope>
    <source>
        <strain evidence="9 10">NCTC10994</strain>
    </source>
</reference>
<evidence type="ECO:0000256" key="1">
    <source>
        <dbReference type="ARBA" id="ARBA00022490"/>
    </source>
</evidence>
<dbReference type="SUPFAM" id="SSF50346">
    <property type="entry name" value="PRC-barrel domain"/>
    <property type="match status" value="1"/>
</dbReference>
<sequence>MGRVAKSHGIKGEVVVEVRTDEPEERFAVGAVLRGRKPREKNLQNYTVEAAREHSGRLLLRLSGVVDRTTADALRGTLFVVDSDDLPPSGDPDEFYDHELEGLTVRIVEGRPDGGTVVGTVREVLHTAAGELLSLNPADDDRSELLIPFVTEIVPTVSIADGVIEIDPPEGLLDPDFGEPPSKASQRDGKGDR</sequence>
<evidence type="ECO:0000259" key="7">
    <source>
        <dbReference type="Pfam" id="PF01782"/>
    </source>
</evidence>
<dbReference type="InterPro" id="IPR009000">
    <property type="entry name" value="Transl_B-barrel_sf"/>
</dbReference>
<comment type="similarity">
    <text evidence="5">Belongs to the RimM family.</text>
</comment>
<dbReference type="AlphaFoldDB" id="A0A2X4WR57"/>
<comment type="subunit">
    <text evidence="5">Binds ribosomal protein uS19.</text>
</comment>
<dbReference type="HAMAP" id="MF_00014">
    <property type="entry name" value="Ribosome_mat_RimM"/>
    <property type="match status" value="1"/>
</dbReference>
<keyword evidence="4 5" id="KW-0143">Chaperone</keyword>
<dbReference type="PANTHER" id="PTHR33692:SF1">
    <property type="entry name" value="RIBOSOME MATURATION FACTOR RIMM"/>
    <property type="match status" value="1"/>
</dbReference>
<gene>
    <name evidence="5 9" type="primary">rimM</name>
    <name evidence="9" type="ORF">NCTC10994_00998</name>
</gene>
<organism evidence="9 10">
    <name type="scientific">Rhodococcus coprophilus</name>
    <dbReference type="NCBI Taxonomy" id="38310"/>
    <lineage>
        <taxon>Bacteria</taxon>
        <taxon>Bacillati</taxon>
        <taxon>Actinomycetota</taxon>
        <taxon>Actinomycetes</taxon>
        <taxon>Mycobacteriales</taxon>
        <taxon>Nocardiaceae</taxon>
        <taxon>Rhodococcus</taxon>
    </lineage>
</organism>
<feature type="region of interest" description="Disordered" evidence="6">
    <location>
        <begin position="167"/>
        <end position="193"/>
    </location>
</feature>
<dbReference type="InterPro" id="IPR002676">
    <property type="entry name" value="RimM_N"/>
</dbReference>
<evidence type="ECO:0000313" key="10">
    <source>
        <dbReference type="Proteomes" id="UP000249091"/>
    </source>
</evidence>
<evidence type="ECO:0000256" key="6">
    <source>
        <dbReference type="SAM" id="MobiDB-lite"/>
    </source>
</evidence>